<feature type="transmembrane region" description="Helical" evidence="1">
    <location>
        <begin position="121"/>
        <end position="148"/>
    </location>
</feature>
<name>A0ABQ0UJ67_PSEAF</name>
<keyword evidence="1" id="KW-1133">Transmembrane helix</keyword>
<proteinExistence type="predicted"/>
<dbReference type="EMBL" id="BJUT01000082">
    <property type="protein sequence ID" value="GEK78510.1"/>
    <property type="molecule type" value="Genomic_DNA"/>
</dbReference>
<evidence type="ECO:0000256" key="1">
    <source>
        <dbReference type="SAM" id="Phobius"/>
    </source>
</evidence>
<keyword evidence="3" id="KW-1185">Reference proteome</keyword>
<sequence>MKTIIYLAILVTIAILLSSVEADSFHILERSLPPVLGACLGGVLACTSIVVSVLSGSSKETKQKAKTSQKFSRFITSLEKDVKILVVCLCFIVALPYLRTLDYPLTLSVFDLSPEYLKQKLFSSLEIFVASIAFIVIYELVTVLITILKNMMVIHDTDT</sequence>
<protein>
    <submittedName>
        <fullName evidence="2">Uncharacterized protein</fullName>
    </submittedName>
</protein>
<feature type="transmembrane region" description="Helical" evidence="1">
    <location>
        <begin position="82"/>
        <end position="101"/>
    </location>
</feature>
<evidence type="ECO:0000313" key="3">
    <source>
        <dbReference type="Proteomes" id="UP000321189"/>
    </source>
</evidence>
<dbReference type="RefSeq" id="WP_054981709.1">
    <property type="nucleotide sequence ID" value="NZ_BJUT01000082.1"/>
</dbReference>
<keyword evidence="1" id="KW-0472">Membrane</keyword>
<gene>
    <name evidence="2" type="ORF">PAT01_38140</name>
</gene>
<feature type="transmembrane region" description="Helical" evidence="1">
    <location>
        <begin position="32"/>
        <end position="54"/>
    </location>
</feature>
<organism evidence="2 3">
    <name type="scientific">Pseudoalteromonas atlantica</name>
    <name type="common">Alteromonas atlantica</name>
    <dbReference type="NCBI Taxonomy" id="288"/>
    <lineage>
        <taxon>Bacteria</taxon>
        <taxon>Pseudomonadati</taxon>
        <taxon>Pseudomonadota</taxon>
        <taxon>Gammaproteobacteria</taxon>
        <taxon>Alteromonadales</taxon>
        <taxon>Pseudoalteromonadaceae</taxon>
        <taxon>Pseudoalteromonas</taxon>
    </lineage>
</organism>
<comment type="caution">
    <text evidence="2">The sequence shown here is derived from an EMBL/GenBank/DDBJ whole genome shotgun (WGS) entry which is preliminary data.</text>
</comment>
<evidence type="ECO:0000313" key="2">
    <source>
        <dbReference type="EMBL" id="GEK78510.1"/>
    </source>
</evidence>
<keyword evidence="1" id="KW-0812">Transmembrane</keyword>
<accession>A0ABQ0UJ67</accession>
<reference evidence="2 3" key="1">
    <citation type="submission" date="2019-07" db="EMBL/GenBank/DDBJ databases">
        <title>Whole genome shotgun sequence of Pseudoalteromonas atlantica NBRC 103033.</title>
        <authorList>
            <person name="Hosoyama A."/>
            <person name="Uohara A."/>
            <person name="Ohji S."/>
            <person name="Ichikawa N."/>
        </authorList>
    </citation>
    <scope>NUCLEOTIDE SEQUENCE [LARGE SCALE GENOMIC DNA]</scope>
    <source>
        <strain evidence="2 3">NBRC 103033</strain>
    </source>
</reference>
<dbReference type="Proteomes" id="UP000321189">
    <property type="component" value="Unassembled WGS sequence"/>
</dbReference>